<evidence type="ECO:0000313" key="2">
    <source>
        <dbReference type="Proteomes" id="UP001054945"/>
    </source>
</evidence>
<proteinExistence type="predicted"/>
<dbReference type="Proteomes" id="UP001054945">
    <property type="component" value="Unassembled WGS sequence"/>
</dbReference>
<organism evidence="1 2">
    <name type="scientific">Caerostris extrusa</name>
    <name type="common">Bark spider</name>
    <name type="synonym">Caerostris bankana</name>
    <dbReference type="NCBI Taxonomy" id="172846"/>
    <lineage>
        <taxon>Eukaryota</taxon>
        <taxon>Metazoa</taxon>
        <taxon>Ecdysozoa</taxon>
        <taxon>Arthropoda</taxon>
        <taxon>Chelicerata</taxon>
        <taxon>Arachnida</taxon>
        <taxon>Araneae</taxon>
        <taxon>Araneomorphae</taxon>
        <taxon>Entelegynae</taxon>
        <taxon>Araneoidea</taxon>
        <taxon>Araneidae</taxon>
        <taxon>Caerostris</taxon>
    </lineage>
</organism>
<accession>A0AAV4V7E0</accession>
<evidence type="ECO:0000313" key="1">
    <source>
        <dbReference type="EMBL" id="GIY65949.1"/>
    </source>
</evidence>
<protein>
    <submittedName>
        <fullName evidence="1">Uncharacterized protein</fullName>
    </submittedName>
</protein>
<comment type="caution">
    <text evidence="1">The sequence shown here is derived from an EMBL/GenBank/DDBJ whole genome shotgun (WGS) entry which is preliminary data.</text>
</comment>
<reference evidence="1 2" key="1">
    <citation type="submission" date="2021-06" db="EMBL/GenBank/DDBJ databases">
        <title>Caerostris extrusa draft genome.</title>
        <authorList>
            <person name="Kono N."/>
            <person name="Arakawa K."/>
        </authorList>
    </citation>
    <scope>NUCLEOTIDE SEQUENCE [LARGE SCALE GENOMIC DNA]</scope>
</reference>
<name>A0AAV4V7E0_CAEEX</name>
<sequence length="95" mass="10891">MKPRAMSKLPRFKLKKVDSFATNNCENSVLQKEFAHLPPRSSSDLPDQHSCRAEMIYLNTGFWFKVRLQDKMCRPSLDVTSCDGLIVTFVVSHSK</sequence>
<gene>
    <name evidence="1" type="ORF">CEXT_320881</name>
</gene>
<dbReference type="AlphaFoldDB" id="A0AAV4V7E0"/>
<dbReference type="EMBL" id="BPLR01014054">
    <property type="protein sequence ID" value="GIY65949.1"/>
    <property type="molecule type" value="Genomic_DNA"/>
</dbReference>
<keyword evidence="2" id="KW-1185">Reference proteome</keyword>